<dbReference type="GO" id="GO:0016020">
    <property type="term" value="C:membrane"/>
    <property type="evidence" value="ECO:0007669"/>
    <property type="project" value="UniProtKB-SubCell"/>
</dbReference>
<evidence type="ECO:0000256" key="1">
    <source>
        <dbReference type="ARBA" id="ARBA00004370"/>
    </source>
</evidence>
<comment type="similarity">
    <text evidence="2">Belongs to the glycosyltransferase 64 family.</text>
</comment>
<dbReference type="EMBL" id="BEGY01000008">
    <property type="protein sequence ID" value="GAX74683.1"/>
    <property type="molecule type" value="Genomic_DNA"/>
</dbReference>
<evidence type="ECO:0000256" key="5">
    <source>
        <dbReference type="ARBA" id="ARBA00023157"/>
    </source>
</evidence>
<evidence type="ECO:0000259" key="7">
    <source>
        <dbReference type="Pfam" id="PF09258"/>
    </source>
</evidence>
<keyword evidence="4" id="KW-0472">Membrane</keyword>
<proteinExistence type="inferred from homology"/>
<feature type="signal peptide" evidence="6">
    <location>
        <begin position="1"/>
        <end position="27"/>
    </location>
</feature>
<dbReference type="Gene3D" id="3.90.550.10">
    <property type="entry name" value="Spore Coat Polysaccharide Biosynthesis Protein SpsA, Chain A"/>
    <property type="match status" value="1"/>
</dbReference>
<dbReference type="Proteomes" id="UP000232323">
    <property type="component" value="Unassembled WGS sequence"/>
</dbReference>
<dbReference type="GO" id="GO:0016757">
    <property type="term" value="F:glycosyltransferase activity"/>
    <property type="evidence" value="ECO:0007669"/>
    <property type="project" value="InterPro"/>
</dbReference>
<accession>A0A250WV21</accession>
<dbReference type="InterPro" id="IPR029044">
    <property type="entry name" value="Nucleotide-diphossugar_trans"/>
</dbReference>
<feature type="domain" description="Glycosyl transferase 64" evidence="7">
    <location>
        <begin position="37"/>
        <end position="259"/>
    </location>
</feature>
<keyword evidence="3" id="KW-0808">Transferase</keyword>
<dbReference type="InterPro" id="IPR015338">
    <property type="entry name" value="GT64_dom"/>
</dbReference>
<comment type="caution">
    <text evidence="8">The sequence shown here is derived from an EMBL/GenBank/DDBJ whole genome shotgun (WGS) entry which is preliminary data.</text>
</comment>
<dbReference type="PANTHER" id="PTHR48261">
    <property type="entry name" value="ACETYLGLUCOSAMINYLTRANSFERASE"/>
    <property type="match status" value="1"/>
</dbReference>
<dbReference type="Pfam" id="PF09258">
    <property type="entry name" value="Glyco_transf_64"/>
    <property type="match status" value="1"/>
</dbReference>
<evidence type="ECO:0000256" key="3">
    <source>
        <dbReference type="ARBA" id="ARBA00022679"/>
    </source>
</evidence>
<evidence type="ECO:0000256" key="6">
    <source>
        <dbReference type="SAM" id="SignalP"/>
    </source>
</evidence>
<feature type="chain" id="PRO_5012942223" description="Glycosyl transferase 64 domain-containing protein" evidence="6">
    <location>
        <begin position="28"/>
        <end position="313"/>
    </location>
</feature>
<evidence type="ECO:0000313" key="8">
    <source>
        <dbReference type="EMBL" id="GAX74683.1"/>
    </source>
</evidence>
<evidence type="ECO:0000313" key="9">
    <source>
        <dbReference type="Proteomes" id="UP000232323"/>
    </source>
</evidence>
<gene>
    <name evidence="8" type="ORF">CEUSTIGMA_g2131.t1</name>
</gene>
<dbReference type="AlphaFoldDB" id="A0A250WV21"/>
<protein>
    <recommendedName>
        <fullName evidence="7">Glycosyl transferase 64 domain-containing protein</fullName>
    </recommendedName>
</protein>
<reference evidence="8 9" key="1">
    <citation type="submission" date="2017-08" db="EMBL/GenBank/DDBJ databases">
        <title>Acidophilic green algal genome provides insights into adaptation to an acidic environment.</title>
        <authorList>
            <person name="Hirooka S."/>
            <person name="Hirose Y."/>
            <person name="Kanesaki Y."/>
            <person name="Higuchi S."/>
            <person name="Fujiwara T."/>
            <person name="Onuma R."/>
            <person name="Era A."/>
            <person name="Ohbayashi R."/>
            <person name="Uzuka A."/>
            <person name="Nozaki H."/>
            <person name="Yoshikawa H."/>
            <person name="Miyagishima S.Y."/>
        </authorList>
    </citation>
    <scope>NUCLEOTIDE SEQUENCE [LARGE SCALE GENOMIC DNA]</scope>
    <source>
        <strain evidence="8 9">NIES-2499</strain>
    </source>
</reference>
<keyword evidence="5" id="KW-1015">Disulfide bond</keyword>
<name>A0A250WV21_9CHLO</name>
<dbReference type="InterPro" id="IPR004263">
    <property type="entry name" value="Exostosin"/>
</dbReference>
<organism evidence="8 9">
    <name type="scientific">Chlamydomonas eustigma</name>
    <dbReference type="NCBI Taxonomy" id="1157962"/>
    <lineage>
        <taxon>Eukaryota</taxon>
        <taxon>Viridiplantae</taxon>
        <taxon>Chlorophyta</taxon>
        <taxon>core chlorophytes</taxon>
        <taxon>Chlorophyceae</taxon>
        <taxon>CS clade</taxon>
        <taxon>Chlamydomonadales</taxon>
        <taxon>Chlamydomonadaceae</taxon>
        <taxon>Chlamydomonas</taxon>
    </lineage>
</organism>
<comment type="subcellular location">
    <subcellularLocation>
        <location evidence="1">Membrane</location>
    </subcellularLocation>
</comment>
<keyword evidence="9" id="KW-1185">Reference proteome</keyword>
<evidence type="ECO:0000256" key="4">
    <source>
        <dbReference type="ARBA" id="ARBA00023136"/>
    </source>
</evidence>
<dbReference type="PANTHER" id="PTHR48261:SF2">
    <property type="entry name" value="ACETYLGLUCOSAMINYLTRANSFERASE"/>
    <property type="match status" value="1"/>
</dbReference>
<keyword evidence="6" id="KW-0732">Signal</keyword>
<evidence type="ECO:0000256" key="2">
    <source>
        <dbReference type="ARBA" id="ARBA00008700"/>
    </source>
</evidence>
<dbReference type="OrthoDB" id="1684102at2759"/>
<sequence length="313" mass="36241">MKICFQRIFSGHATWTLLLMLMHAVSSQDVLNESTVTVVMLNWQRPENARKIIATYVKYQSVAEIIIWMCKEETRFALSHQKVRIIDDVSANDKYGLSTRFHACLLSKTHWVFIQDDDHFMREAGLLRMMKVKALYPNRIIGAFGRDWPRGAPPQYLNERSQAAGPCRIILTILMLTDVETCKAFWDLAPLVDEFVRKHSKPLWNGEDIFISLVSYKLHQEIPLIVRADKVFMSQENTGIHLRFRGHFKYRNAFLKRAVRALNLSYPLEAWRSGKTLNNGTSDWTWLTKGEGLQRGGWRNRTVWTGQSAVPGK</sequence>